<dbReference type="EMBL" id="JBFAIH010000008">
    <property type="protein sequence ID" value="MEV0364097.1"/>
    <property type="molecule type" value="Genomic_DNA"/>
</dbReference>
<protein>
    <submittedName>
        <fullName evidence="3">TIGR03668 family PPOX class F420-dependent oxidoreductase</fullName>
    </submittedName>
</protein>
<accession>A0ABV3F8S9</accession>
<keyword evidence="4" id="KW-1185">Reference proteome</keyword>
<dbReference type="PANTHER" id="PTHR35176">
    <property type="entry name" value="HEME OXYGENASE HI_0854-RELATED"/>
    <property type="match status" value="1"/>
</dbReference>
<dbReference type="PANTHER" id="PTHR35176:SF2">
    <property type="entry name" value="F420H(2)-DEPENDENT REDUCTASE RV1155"/>
    <property type="match status" value="1"/>
</dbReference>
<evidence type="ECO:0000313" key="3">
    <source>
        <dbReference type="EMBL" id="MEV0364097.1"/>
    </source>
</evidence>
<dbReference type="InterPro" id="IPR012349">
    <property type="entry name" value="Split_barrel_FMN-bd"/>
</dbReference>
<keyword evidence="1" id="KW-0560">Oxidoreductase</keyword>
<dbReference type="InterPro" id="IPR052019">
    <property type="entry name" value="F420H2_bilvrd_red/Heme_oxyg"/>
</dbReference>
<dbReference type="NCBIfam" id="TIGR03668">
    <property type="entry name" value="Rv0121_F420"/>
    <property type="match status" value="1"/>
</dbReference>
<feature type="domain" description="Pyridoxamine 5'-phosphate oxidase N-terminal" evidence="2">
    <location>
        <begin position="6"/>
        <end position="134"/>
    </location>
</feature>
<organism evidence="3 4">
    <name type="scientific">Nocardia fusca</name>
    <dbReference type="NCBI Taxonomy" id="941183"/>
    <lineage>
        <taxon>Bacteria</taxon>
        <taxon>Bacillati</taxon>
        <taxon>Actinomycetota</taxon>
        <taxon>Actinomycetes</taxon>
        <taxon>Mycobacteriales</taxon>
        <taxon>Nocardiaceae</taxon>
        <taxon>Nocardia</taxon>
    </lineage>
</organism>
<gene>
    <name evidence="3" type="ORF">AB0H72_15480</name>
</gene>
<evidence type="ECO:0000259" key="2">
    <source>
        <dbReference type="Pfam" id="PF01243"/>
    </source>
</evidence>
<dbReference type="InterPro" id="IPR011576">
    <property type="entry name" value="Pyridox_Oxase_N"/>
</dbReference>
<dbReference type="Pfam" id="PF01243">
    <property type="entry name" value="PNPOx_N"/>
    <property type="match status" value="1"/>
</dbReference>
<name>A0ABV3F8S9_9NOCA</name>
<dbReference type="Proteomes" id="UP001551658">
    <property type="component" value="Unassembled WGS sequence"/>
</dbReference>
<comment type="caution">
    <text evidence="3">The sequence shown here is derived from an EMBL/GenBank/DDBJ whole genome shotgun (WGS) entry which is preliminary data.</text>
</comment>
<proteinExistence type="predicted"/>
<evidence type="ECO:0000256" key="1">
    <source>
        <dbReference type="ARBA" id="ARBA00023002"/>
    </source>
</evidence>
<dbReference type="RefSeq" id="WP_198165345.1">
    <property type="nucleotide sequence ID" value="NZ_JBFAIH010000008.1"/>
</dbReference>
<reference evidence="3 4" key="1">
    <citation type="submission" date="2024-06" db="EMBL/GenBank/DDBJ databases">
        <title>The Natural Products Discovery Center: Release of the First 8490 Sequenced Strains for Exploring Actinobacteria Biosynthetic Diversity.</title>
        <authorList>
            <person name="Kalkreuter E."/>
            <person name="Kautsar S.A."/>
            <person name="Yang D."/>
            <person name="Bader C.D."/>
            <person name="Teijaro C.N."/>
            <person name="Fluegel L."/>
            <person name="Davis C.M."/>
            <person name="Simpson J.R."/>
            <person name="Lauterbach L."/>
            <person name="Steele A.D."/>
            <person name="Gui C."/>
            <person name="Meng S."/>
            <person name="Li G."/>
            <person name="Viehrig K."/>
            <person name="Ye F."/>
            <person name="Su P."/>
            <person name="Kiefer A.F."/>
            <person name="Nichols A."/>
            <person name="Cepeda A.J."/>
            <person name="Yan W."/>
            <person name="Fan B."/>
            <person name="Jiang Y."/>
            <person name="Adhikari A."/>
            <person name="Zheng C.-J."/>
            <person name="Schuster L."/>
            <person name="Cowan T.M."/>
            <person name="Smanski M.J."/>
            <person name="Chevrette M.G."/>
            <person name="De Carvalho L.P.S."/>
            <person name="Shen B."/>
        </authorList>
    </citation>
    <scope>NUCLEOTIDE SEQUENCE [LARGE SCALE GENOMIC DNA]</scope>
    <source>
        <strain evidence="3 4">NPDC050671</strain>
    </source>
</reference>
<dbReference type="InterPro" id="IPR019967">
    <property type="entry name" value="F420-dep_enz_PPOX_Rv0121"/>
</dbReference>
<evidence type="ECO:0000313" key="4">
    <source>
        <dbReference type="Proteomes" id="UP001551658"/>
    </source>
</evidence>
<dbReference type="Gene3D" id="2.30.110.10">
    <property type="entry name" value="Electron Transport, Fmn-binding Protein, Chain A"/>
    <property type="match status" value="1"/>
</dbReference>
<sequence>MRLDRDRARTRFAEARVARLATVTATGAPHLVPIVFALAGDTVYTAVDAKPKSTTALRRLANIEANPDIAVLADFYDEDWTRLWWVRADGRARIVAGDEARQGLTHLTARYPVYVTEPPPGPVIALDIARWSGWAAG</sequence>
<dbReference type="SUPFAM" id="SSF50475">
    <property type="entry name" value="FMN-binding split barrel"/>
    <property type="match status" value="1"/>
</dbReference>